<feature type="transmembrane region" description="Helical" evidence="2">
    <location>
        <begin position="12"/>
        <end position="32"/>
    </location>
</feature>
<dbReference type="GeneID" id="39747153"/>
<dbReference type="RefSeq" id="XP_028543029.1">
    <property type="nucleotide sequence ID" value="XM_028687228.1"/>
</dbReference>
<comment type="caution">
    <text evidence="3">The sequence shown here is derived from an EMBL/GenBank/DDBJ whole genome shotgun (WGS) entry which is preliminary data.</text>
</comment>
<evidence type="ECO:0000256" key="1">
    <source>
        <dbReference type="SAM" id="MobiDB-lite"/>
    </source>
</evidence>
<evidence type="ECO:0000256" key="2">
    <source>
        <dbReference type="SAM" id="Phobius"/>
    </source>
</evidence>
<reference evidence="4" key="1">
    <citation type="submission" date="2017-04" db="EMBL/GenBank/DDBJ databases">
        <title>Plasmodium gonderi genome.</title>
        <authorList>
            <person name="Arisue N."/>
            <person name="Honma H."/>
            <person name="Kawai S."/>
            <person name="Tougan T."/>
            <person name="Tanabe K."/>
            <person name="Horii T."/>
        </authorList>
    </citation>
    <scope>NUCLEOTIDE SEQUENCE [LARGE SCALE GENOMIC DNA]</scope>
    <source>
        <strain evidence="4">ATCC 30045</strain>
    </source>
</reference>
<keyword evidence="2" id="KW-0812">Transmembrane</keyword>
<proteinExistence type="predicted"/>
<accession>A0A1Y1JDW0</accession>
<keyword evidence="2" id="KW-1133">Transmembrane helix</keyword>
<protein>
    <submittedName>
        <fullName evidence="3">Uncharacterized protein</fullName>
    </submittedName>
</protein>
<dbReference type="Proteomes" id="UP000195521">
    <property type="component" value="Unassembled WGS sequence"/>
</dbReference>
<feature type="region of interest" description="Disordered" evidence="1">
    <location>
        <begin position="275"/>
        <end position="307"/>
    </location>
</feature>
<feature type="transmembrane region" description="Helical" evidence="2">
    <location>
        <begin position="461"/>
        <end position="479"/>
    </location>
</feature>
<organism evidence="3 4">
    <name type="scientific">Plasmodium gonderi</name>
    <dbReference type="NCBI Taxonomy" id="77519"/>
    <lineage>
        <taxon>Eukaryota</taxon>
        <taxon>Sar</taxon>
        <taxon>Alveolata</taxon>
        <taxon>Apicomplexa</taxon>
        <taxon>Aconoidasida</taxon>
        <taxon>Haemosporida</taxon>
        <taxon>Plasmodiidae</taxon>
        <taxon>Plasmodium</taxon>
        <taxon>Plasmodium (Plasmodium)</taxon>
    </lineage>
</organism>
<feature type="compositionally biased region" description="Acidic residues" evidence="1">
    <location>
        <begin position="285"/>
        <end position="296"/>
    </location>
</feature>
<sequence>MLNIFIKTCLLLIISIWILVIFNVLNCTYGAVWEKNFKAQAKYNEKTSRTLTEHARCRKENNRLYTNFSYRPQRSNNYENRRNAKDFSYSRSYDRDYESIYDDNYVLFQRNKDPYYQSTRYSHYDDTDVSSADDDDEIPQIKHTYRRKHEDYNDLKYGHRNRQNFEDDIRKRYEDNNRRKHENNYRQKFKDSFRQKYEDSNKRRRFGNNIRHKFEDNFRQQYEDSNRRNFEFRSMENFEYSNRGNFASDDRPKFERTNMRSFDYHEIPSFDSDDRKFDDIQYAPLDDDDDDDDSSSSEDMYYSNFSLNNNLPGRGRSRYSNKGTFAYSQHERNDFPTYEDTYDDSSMKNINYVVSENNNCNIFEGDYDDEDDLSFLENNYKLPLNNRHNCYNDSYRVSHRADKDYETYDLRVMSHPSRGYISDKRLEKYMGRGNPTFVKKLPFLSTVFFVGGIIFSAFHYVVIPIICSTLSFVLTSYYIKRLKKSKKRQKLFKRRYHYIR</sequence>
<dbReference type="OrthoDB" id="387540at2759"/>
<dbReference type="EMBL" id="BDQF01000009">
    <property type="protein sequence ID" value="GAW80440.1"/>
    <property type="molecule type" value="Genomic_DNA"/>
</dbReference>
<name>A0A1Y1JDW0_PLAGO</name>
<keyword evidence="2" id="KW-0472">Membrane</keyword>
<evidence type="ECO:0000313" key="4">
    <source>
        <dbReference type="Proteomes" id="UP000195521"/>
    </source>
</evidence>
<dbReference type="AlphaFoldDB" id="A0A1Y1JDW0"/>
<dbReference type="OMA" id="MLEFATI"/>
<evidence type="ECO:0000313" key="3">
    <source>
        <dbReference type="EMBL" id="GAW80440.1"/>
    </source>
</evidence>
<gene>
    <name evidence="3" type="ORF">PGO_080040</name>
</gene>
<keyword evidence="4" id="KW-1185">Reference proteome</keyword>